<comment type="caution">
    <text evidence="1">The sequence shown here is derived from an EMBL/GenBank/DDBJ whole genome shotgun (WGS) entry which is preliminary data.</text>
</comment>
<evidence type="ECO:0000313" key="1">
    <source>
        <dbReference type="EMBL" id="TRZ19445.1"/>
    </source>
</evidence>
<dbReference type="EMBL" id="SWJQ01000183">
    <property type="protein sequence ID" value="TRZ19445.1"/>
    <property type="molecule type" value="Genomic_DNA"/>
</dbReference>
<reference evidence="1" key="1">
    <citation type="submission" date="2019-04" db="EMBL/GenBank/DDBJ databases">
        <title>Genome assembly of Zosterops borbonicus 15179.</title>
        <authorList>
            <person name="Leroy T."/>
            <person name="Anselmetti Y."/>
            <person name="Tilak M.-K."/>
            <person name="Nabholz B."/>
        </authorList>
    </citation>
    <scope>NUCLEOTIDE SEQUENCE</scope>
    <source>
        <strain evidence="1">HGM_15179</strain>
        <tissue evidence="1">Muscle</tissue>
    </source>
</reference>
<evidence type="ECO:0000313" key="2">
    <source>
        <dbReference type="Proteomes" id="UP000796761"/>
    </source>
</evidence>
<dbReference type="Proteomes" id="UP000796761">
    <property type="component" value="Unassembled WGS sequence"/>
</dbReference>
<sequence>MNRRNARASLAPSIYCDRTMVLKREPGGSSMTSIGYLIRTTENKWKGETTLGNLLMERSRPKHLITIEQQFLDHVRIWTPAGEEDLLHFVPEGYYANNQEPY</sequence>
<proteinExistence type="predicted"/>
<accession>A0A8K1LM91</accession>
<gene>
    <name evidence="1" type="ORF">HGM15179_007648</name>
</gene>
<name>A0A8K1LM91_9PASS</name>
<dbReference type="AlphaFoldDB" id="A0A8K1LM91"/>
<keyword evidence="2" id="KW-1185">Reference proteome</keyword>
<dbReference type="OrthoDB" id="10580787at2759"/>
<protein>
    <submittedName>
        <fullName evidence="1">Uncharacterized protein</fullName>
    </submittedName>
</protein>
<organism evidence="1 2">
    <name type="scientific">Zosterops borbonicus</name>
    <dbReference type="NCBI Taxonomy" id="364589"/>
    <lineage>
        <taxon>Eukaryota</taxon>
        <taxon>Metazoa</taxon>
        <taxon>Chordata</taxon>
        <taxon>Craniata</taxon>
        <taxon>Vertebrata</taxon>
        <taxon>Euteleostomi</taxon>
        <taxon>Archelosauria</taxon>
        <taxon>Archosauria</taxon>
        <taxon>Dinosauria</taxon>
        <taxon>Saurischia</taxon>
        <taxon>Theropoda</taxon>
        <taxon>Coelurosauria</taxon>
        <taxon>Aves</taxon>
        <taxon>Neognathae</taxon>
        <taxon>Neoaves</taxon>
        <taxon>Telluraves</taxon>
        <taxon>Australaves</taxon>
        <taxon>Passeriformes</taxon>
        <taxon>Sylvioidea</taxon>
        <taxon>Zosteropidae</taxon>
        <taxon>Zosterops</taxon>
    </lineage>
</organism>